<dbReference type="SUPFAM" id="SSF52540">
    <property type="entry name" value="P-loop containing nucleoside triphosphate hydrolases"/>
    <property type="match status" value="1"/>
</dbReference>
<evidence type="ECO:0000256" key="1">
    <source>
        <dbReference type="SAM" id="Coils"/>
    </source>
</evidence>
<comment type="caution">
    <text evidence="2">The sequence shown here is derived from an EMBL/GenBank/DDBJ whole genome shotgun (WGS) entry which is preliminary data.</text>
</comment>
<dbReference type="RefSeq" id="WP_229338084.1">
    <property type="nucleotide sequence ID" value="NZ_JAJBZG010000001.1"/>
</dbReference>
<name>A0A9X1LH60_9FLAO</name>
<dbReference type="Gene3D" id="3.40.50.300">
    <property type="entry name" value="P-loop containing nucleotide triphosphate hydrolases"/>
    <property type="match status" value="1"/>
</dbReference>
<dbReference type="SUPFAM" id="SSF75712">
    <property type="entry name" value="Rad50 coiled-coil Zn hook"/>
    <property type="match status" value="1"/>
</dbReference>
<dbReference type="Proteomes" id="UP001139414">
    <property type="component" value="Unassembled WGS sequence"/>
</dbReference>
<dbReference type="AlphaFoldDB" id="A0A9X1LH60"/>
<evidence type="ECO:0000313" key="3">
    <source>
        <dbReference type="Proteomes" id="UP001139414"/>
    </source>
</evidence>
<evidence type="ECO:0008006" key="4">
    <source>
        <dbReference type="Google" id="ProtNLM"/>
    </source>
</evidence>
<evidence type="ECO:0000313" key="2">
    <source>
        <dbReference type="EMBL" id="MCB7480283.1"/>
    </source>
</evidence>
<feature type="coiled-coil region" evidence="1">
    <location>
        <begin position="349"/>
        <end position="411"/>
    </location>
</feature>
<reference evidence="2" key="1">
    <citation type="submission" date="2021-10" db="EMBL/GenBank/DDBJ databases">
        <title>Gramella sp. ASW11-100T, isolated from marine sediment.</title>
        <authorList>
            <person name="Xia C."/>
        </authorList>
    </citation>
    <scope>NUCLEOTIDE SEQUENCE</scope>
    <source>
        <strain evidence="2">ASW11-100</strain>
    </source>
</reference>
<organism evidence="2 3">
    <name type="scientific">Christiangramia sediminis</name>
    <dbReference type="NCBI Taxonomy" id="2881336"/>
    <lineage>
        <taxon>Bacteria</taxon>
        <taxon>Pseudomonadati</taxon>
        <taxon>Bacteroidota</taxon>
        <taxon>Flavobacteriia</taxon>
        <taxon>Flavobacteriales</taxon>
        <taxon>Flavobacteriaceae</taxon>
        <taxon>Christiangramia</taxon>
    </lineage>
</organism>
<sequence>MKGFWIYKIIASGEDKEDASITLKKGANIITGPSDTGKSYLFSVINYILGRTAPPDDDIPEGVNYDIFSLEIETFESSDKFKLQRKLGENKIAVWNINAPEQRNVLIDTFSTTANLSNENHISNFLLNLCGLKNKILLKNRLKGVKIPLSFKNLIQFTNIAEDRIITKGSPFYFTNVNSLHTVEQSMISSILEETDFSNVDSIEDPKKKETKISGKLEFIDKQIVDYSEQRQKLVEKFEKLITNKTSLDKALINDQIQKRIEDSYNLESQVTKYLNDVNSVTEQKIYSLELIKRFEILERQYLSDLDRLAFILEAESLTSQLPSQLCPICSNPMNNDEIQHLNEIENFKEGVIAEIALIKEKLEDLKESITESEENVLKLEAESNNLKKTLEKLQNRLESIKPEIQNLKTILNDYIEIEKISNYIEFIDTETTTLYETKDSLEILKSEKESTDIVNVCDYEILKKLSGYIEQRLNTWNYNVNPKVIFNSDFKTFDIVISNKSRGSYGKGRRAISYTACLLGFLDYCLDEKKNFSNFIVIDSPLTTFKDKEVSEIEDDSIELDDLFFDDIRKTSLESQLIIFENKIPKKVEGINIIEFTKSKNQGRYGFFPIE</sequence>
<proteinExistence type="predicted"/>
<gene>
    <name evidence="2" type="ORF">LGQ90_03310</name>
</gene>
<keyword evidence="1" id="KW-0175">Coiled coil</keyword>
<protein>
    <recommendedName>
        <fullName evidence="4">Rad50/SbcC-type AAA domain-containing protein</fullName>
    </recommendedName>
</protein>
<accession>A0A9X1LH60</accession>
<dbReference type="EMBL" id="JAJBZG010000001">
    <property type="protein sequence ID" value="MCB7480283.1"/>
    <property type="molecule type" value="Genomic_DNA"/>
</dbReference>
<keyword evidence="3" id="KW-1185">Reference proteome</keyword>
<dbReference type="InterPro" id="IPR027417">
    <property type="entry name" value="P-loop_NTPase"/>
</dbReference>